<feature type="domain" description="TerB-C" evidence="2">
    <location>
        <begin position="6"/>
        <end position="91"/>
    </location>
</feature>
<comment type="caution">
    <text evidence="3">The sequence shown here is derived from an EMBL/GenBank/DDBJ whole genome shotgun (WGS) entry which is preliminary data.</text>
</comment>
<evidence type="ECO:0000256" key="1">
    <source>
        <dbReference type="SAM" id="MobiDB-lite"/>
    </source>
</evidence>
<dbReference type="EMBL" id="VSSQ01054593">
    <property type="protein sequence ID" value="MPN08536.1"/>
    <property type="molecule type" value="Genomic_DNA"/>
</dbReference>
<name>A0A645F4I1_9ZZZZ</name>
<proteinExistence type="predicted"/>
<organism evidence="3">
    <name type="scientific">bioreactor metagenome</name>
    <dbReference type="NCBI Taxonomy" id="1076179"/>
    <lineage>
        <taxon>unclassified sequences</taxon>
        <taxon>metagenomes</taxon>
        <taxon>ecological metagenomes</taxon>
    </lineage>
</organism>
<accession>A0A645F4I1</accession>
<dbReference type="Pfam" id="PF15615">
    <property type="entry name" value="TerB_C"/>
    <property type="match status" value="1"/>
</dbReference>
<sequence length="92" mass="9912">MFAEAEPEGDVEPTPPGLLGLDEAHSALARLLLSRPEWTKDELGDAAADLDLMLDGAIETLNEAAFDLHDVPFTEGEDVVTVNPELLEKLEA</sequence>
<dbReference type="AlphaFoldDB" id="A0A645F4I1"/>
<dbReference type="InterPro" id="IPR028932">
    <property type="entry name" value="TerB-C"/>
</dbReference>
<feature type="compositionally biased region" description="Acidic residues" evidence="1">
    <location>
        <begin position="1"/>
        <end position="11"/>
    </location>
</feature>
<evidence type="ECO:0000313" key="3">
    <source>
        <dbReference type="EMBL" id="MPN08536.1"/>
    </source>
</evidence>
<reference evidence="3" key="1">
    <citation type="submission" date="2019-08" db="EMBL/GenBank/DDBJ databases">
        <authorList>
            <person name="Kucharzyk K."/>
            <person name="Murdoch R.W."/>
            <person name="Higgins S."/>
            <person name="Loffler F."/>
        </authorList>
    </citation>
    <scope>NUCLEOTIDE SEQUENCE</scope>
</reference>
<evidence type="ECO:0000259" key="2">
    <source>
        <dbReference type="Pfam" id="PF15615"/>
    </source>
</evidence>
<protein>
    <recommendedName>
        <fullName evidence="2">TerB-C domain-containing protein</fullName>
    </recommendedName>
</protein>
<gene>
    <name evidence="3" type="ORF">SDC9_155819</name>
</gene>
<feature type="region of interest" description="Disordered" evidence="1">
    <location>
        <begin position="1"/>
        <end position="20"/>
    </location>
</feature>